<evidence type="ECO:0000313" key="2">
    <source>
        <dbReference type="EMBL" id="AFM03521.1"/>
    </source>
</evidence>
<dbReference type="OrthoDB" id="982255at2"/>
<keyword evidence="1" id="KW-0812">Transmembrane</keyword>
<accession>I4AHT6</accession>
<evidence type="ECO:0000313" key="3">
    <source>
        <dbReference type="Proteomes" id="UP000006054"/>
    </source>
</evidence>
<dbReference type="EMBL" id="CP003345">
    <property type="protein sequence ID" value="AFM03521.1"/>
    <property type="molecule type" value="Genomic_DNA"/>
</dbReference>
<dbReference type="eggNOG" id="ENOG50330EY">
    <property type="taxonomic scope" value="Bacteria"/>
</dbReference>
<dbReference type="RefSeq" id="WP_014796979.1">
    <property type="nucleotide sequence ID" value="NC_018018.1"/>
</dbReference>
<gene>
    <name evidence="2" type="ordered locus">Fleli_1083</name>
</gene>
<name>I4AHT6_BERLS</name>
<dbReference type="KEGG" id="fli:Fleli_1083"/>
<organism evidence="2 3">
    <name type="scientific">Bernardetia litoralis (strain ATCC 23117 / DSM 6794 / NBRC 15988 / NCIMB 1366 / Fx l1 / Sio-4)</name>
    <name type="common">Flexibacter litoralis</name>
    <dbReference type="NCBI Taxonomy" id="880071"/>
    <lineage>
        <taxon>Bacteria</taxon>
        <taxon>Pseudomonadati</taxon>
        <taxon>Bacteroidota</taxon>
        <taxon>Cytophagia</taxon>
        <taxon>Cytophagales</taxon>
        <taxon>Bernardetiaceae</taxon>
        <taxon>Bernardetia</taxon>
    </lineage>
</organism>
<proteinExistence type="predicted"/>
<feature type="transmembrane region" description="Helical" evidence="1">
    <location>
        <begin position="6"/>
        <end position="28"/>
    </location>
</feature>
<keyword evidence="1" id="KW-0472">Membrane</keyword>
<dbReference type="HOGENOM" id="CLU_1265389_0_0_10"/>
<protein>
    <submittedName>
        <fullName evidence="2">Uncharacterized protein</fullName>
    </submittedName>
</protein>
<keyword evidence="3" id="KW-1185">Reference proteome</keyword>
<evidence type="ECO:0000256" key="1">
    <source>
        <dbReference type="SAM" id="Phobius"/>
    </source>
</evidence>
<feature type="transmembrane region" description="Helical" evidence="1">
    <location>
        <begin position="177"/>
        <end position="197"/>
    </location>
</feature>
<dbReference type="STRING" id="880071.Fleli_1083"/>
<keyword evidence="1" id="KW-1133">Transmembrane helix</keyword>
<feature type="transmembrane region" description="Helical" evidence="1">
    <location>
        <begin position="100"/>
        <end position="119"/>
    </location>
</feature>
<dbReference type="Proteomes" id="UP000006054">
    <property type="component" value="Chromosome"/>
</dbReference>
<sequence>MKSILIFLRNIILLVFPFFLMIVINEAVRPSITEKRFQEKEIIAINSAIKSTKKCSWACHNIENYCKNNHVKFLQNYFEFTDPIYFGVIRFLQSTGKYKAANIVILVVLIPFLMYYLLIKSLSLQKEIQFLKNKNIGFFVLTNNNVTDFIAQLYFYCTDFIINLANILNLSYYEINFFIFCLVYPILILGFILVFLIQKIRLVKIKSYTLQETNDKTH</sequence>
<reference evidence="3" key="1">
    <citation type="submission" date="2012-06" db="EMBL/GenBank/DDBJ databases">
        <title>The complete genome of Flexibacter litoralis DSM 6794.</title>
        <authorList>
            <person name="Lucas S."/>
            <person name="Copeland A."/>
            <person name="Lapidus A."/>
            <person name="Glavina del Rio T."/>
            <person name="Dalin E."/>
            <person name="Tice H."/>
            <person name="Bruce D."/>
            <person name="Goodwin L."/>
            <person name="Pitluck S."/>
            <person name="Peters L."/>
            <person name="Ovchinnikova G."/>
            <person name="Lu M."/>
            <person name="Kyrpides N."/>
            <person name="Mavromatis K."/>
            <person name="Ivanova N."/>
            <person name="Brettin T."/>
            <person name="Detter J.C."/>
            <person name="Han C."/>
            <person name="Larimer F."/>
            <person name="Land M."/>
            <person name="Hauser L."/>
            <person name="Markowitz V."/>
            <person name="Cheng J.-F."/>
            <person name="Hugenholtz P."/>
            <person name="Woyke T."/>
            <person name="Wu D."/>
            <person name="Spring S."/>
            <person name="Lang E."/>
            <person name="Kopitz M."/>
            <person name="Brambilla E."/>
            <person name="Klenk H.-P."/>
            <person name="Eisen J.A."/>
        </authorList>
    </citation>
    <scope>NUCLEOTIDE SEQUENCE [LARGE SCALE GENOMIC DNA]</scope>
    <source>
        <strain evidence="3">ATCC 23117 / DSM 6794 / NBRC 15988 / NCIMB 1366 / Sio-4</strain>
    </source>
</reference>
<dbReference type="AlphaFoldDB" id="I4AHT6"/>